<sequence length="512" mass="57238">METGTKIDSTSSPDCSDHEVGQLAPAAADEALKFVGTARIEVDEETNKRIRRKIDRHLLPVMCVLYGLQYLDKTTLSYASIMDLLPDTGISSYQYGWVGSIFYAGYLVFEYPHNRLLQRFPVVKYLSINISLWGIVLACMAACHNFAGLMVVRTALGALEGAITPAFILITASWYRGSEQTARIAIWCLANGAAQIIGGAVVFGIARGLESNPSITFSGWKVVFILTGLLTIILGVCLWFFLPSSIPEAKWLTEEEKRLAIERLRVNEQGIGNKQFKMYQFKEALLDIRTWLYFLLTLSLEIPSGGTTVFFSRLIKSYGFTTQQSLLISMPGGVVQIATTLFFCVWLLPRLGRRCLTGALATLLSVFGPSLMLGLQYPSDPLHARIGQIVGYYITIGNSPVPWIIGMGLYTINSAGHTKKTTVNALNLIAYCIGFLVGPQIFVDPPDYRMAKVGVIVCWCFSFCLFFVIWYINVRENKRRDERDAVDPPPQIEGHEFLDLTDFENRHFRYAT</sequence>
<organism evidence="9 10">
    <name type="scientific">Pleurostoma richardsiae</name>
    <dbReference type="NCBI Taxonomy" id="41990"/>
    <lineage>
        <taxon>Eukaryota</taxon>
        <taxon>Fungi</taxon>
        <taxon>Dikarya</taxon>
        <taxon>Ascomycota</taxon>
        <taxon>Pezizomycotina</taxon>
        <taxon>Sordariomycetes</taxon>
        <taxon>Sordariomycetidae</taxon>
        <taxon>Calosphaeriales</taxon>
        <taxon>Pleurostomataceae</taxon>
        <taxon>Pleurostoma</taxon>
    </lineage>
</organism>
<reference evidence="9" key="1">
    <citation type="submission" date="2022-07" db="EMBL/GenBank/DDBJ databases">
        <title>Fungi with potential for degradation of polypropylene.</title>
        <authorList>
            <person name="Gostincar C."/>
        </authorList>
    </citation>
    <scope>NUCLEOTIDE SEQUENCE</scope>
    <source>
        <strain evidence="9">EXF-13308</strain>
    </source>
</reference>
<dbReference type="PANTHER" id="PTHR43791">
    <property type="entry name" value="PERMEASE-RELATED"/>
    <property type="match status" value="1"/>
</dbReference>
<feature type="transmembrane region" description="Helical" evidence="7">
    <location>
        <begin position="54"/>
        <end position="71"/>
    </location>
</feature>
<feature type="transmembrane region" description="Helical" evidence="7">
    <location>
        <begin position="91"/>
        <end position="109"/>
    </location>
</feature>
<feature type="domain" description="Major facilitator superfamily (MFS) profile" evidence="8">
    <location>
        <begin position="58"/>
        <end position="512"/>
    </location>
</feature>
<comment type="subcellular location">
    <subcellularLocation>
        <location evidence="1">Membrane</location>
        <topology evidence="1">Multi-pass membrane protein</topology>
    </subcellularLocation>
</comment>
<evidence type="ECO:0000256" key="2">
    <source>
        <dbReference type="ARBA" id="ARBA00022448"/>
    </source>
</evidence>
<name>A0AA38RRT2_9PEZI</name>
<keyword evidence="4 7" id="KW-1133">Transmembrane helix</keyword>
<evidence type="ECO:0000256" key="6">
    <source>
        <dbReference type="ARBA" id="ARBA00037968"/>
    </source>
</evidence>
<keyword evidence="3 7" id="KW-0812">Transmembrane</keyword>
<keyword evidence="10" id="KW-1185">Reference proteome</keyword>
<feature type="transmembrane region" description="Helical" evidence="7">
    <location>
        <begin position="184"/>
        <end position="206"/>
    </location>
</feature>
<feature type="transmembrane region" description="Helical" evidence="7">
    <location>
        <begin position="218"/>
        <end position="242"/>
    </location>
</feature>
<accession>A0AA38RRT2</accession>
<dbReference type="Pfam" id="PF07690">
    <property type="entry name" value="MFS_1"/>
    <property type="match status" value="1"/>
</dbReference>
<gene>
    <name evidence="9" type="ORF">NKR23_g6150</name>
</gene>
<dbReference type="InterPro" id="IPR036259">
    <property type="entry name" value="MFS_trans_sf"/>
</dbReference>
<dbReference type="AlphaFoldDB" id="A0AA38RRT2"/>
<evidence type="ECO:0000256" key="1">
    <source>
        <dbReference type="ARBA" id="ARBA00004141"/>
    </source>
</evidence>
<evidence type="ECO:0000256" key="7">
    <source>
        <dbReference type="SAM" id="Phobius"/>
    </source>
</evidence>
<dbReference type="GO" id="GO:0016020">
    <property type="term" value="C:membrane"/>
    <property type="evidence" value="ECO:0007669"/>
    <property type="project" value="UniProtKB-SubCell"/>
</dbReference>
<feature type="transmembrane region" description="Helical" evidence="7">
    <location>
        <begin position="327"/>
        <end position="348"/>
    </location>
</feature>
<feature type="transmembrane region" description="Helical" evidence="7">
    <location>
        <begin position="454"/>
        <end position="473"/>
    </location>
</feature>
<feature type="transmembrane region" description="Helical" evidence="7">
    <location>
        <begin position="424"/>
        <end position="442"/>
    </location>
</feature>
<keyword evidence="2" id="KW-0813">Transport</keyword>
<dbReference type="InterPro" id="IPR020846">
    <property type="entry name" value="MFS_dom"/>
</dbReference>
<dbReference type="EMBL" id="JANBVO010000017">
    <property type="protein sequence ID" value="KAJ9144198.1"/>
    <property type="molecule type" value="Genomic_DNA"/>
</dbReference>
<dbReference type="SUPFAM" id="SSF103473">
    <property type="entry name" value="MFS general substrate transporter"/>
    <property type="match status" value="1"/>
</dbReference>
<dbReference type="GO" id="GO:0022857">
    <property type="term" value="F:transmembrane transporter activity"/>
    <property type="evidence" value="ECO:0007669"/>
    <property type="project" value="InterPro"/>
</dbReference>
<comment type="caution">
    <text evidence="9">The sequence shown here is derived from an EMBL/GenBank/DDBJ whole genome shotgun (WGS) entry which is preliminary data.</text>
</comment>
<evidence type="ECO:0000313" key="9">
    <source>
        <dbReference type="EMBL" id="KAJ9144198.1"/>
    </source>
</evidence>
<dbReference type="PANTHER" id="PTHR43791:SF1">
    <property type="entry name" value="ALLANTOATE PERMEASE"/>
    <property type="match status" value="1"/>
</dbReference>
<dbReference type="FunFam" id="1.20.1250.20:FF:000064">
    <property type="entry name" value="MFS allantoate transporter"/>
    <property type="match status" value="1"/>
</dbReference>
<dbReference type="PROSITE" id="PS50850">
    <property type="entry name" value="MFS"/>
    <property type="match status" value="1"/>
</dbReference>
<protein>
    <submittedName>
        <fullName evidence="9">MFS general substrate transporter</fullName>
    </submittedName>
</protein>
<evidence type="ECO:0000313" key="10">
    <source>
        <dbReference type="Proteomes" id="UP001174694"/>
    </source>
</evidence>
<evidence type="ECO:0000256" key="5">
    <source>
        <dbReference type="ARBA" id="ARBA00023136"/>
    </source>
</evidence>
<evidence type="ECO:0000256" key="4">
    <source>
        <dbReference type="ARBA" id="ARBA00022989"/>
    </source>
</evidence>
<feature type="transmembrane region" description="Helical" evidence="7">
    <location>
        <begin position="355"/>
        <end position="377"/>
    </location>
</feature>
<feature type="transmembrane region" description="Helical" evidence="7">
    <location>
        <begin position="389"/>
        <end position="412"/>
    </location>
</feature>
<feature type="transmembrane region" description="Helical" evidence="7">
    <location>
        <begin position="291"/>
        <end position="315"/>
    </location>
</feature>
<evidence type="ECO:0000256" key="3">
    <source>
        <dbReference type="ARBA" id="ARBA00022692"/>
    </source>
</evidence>
<feature type="transmembrane region" description="Helical" evidence="7">
    <location>
        <begin position="158"/>
        <end position="177"/>
    </location>
</feature>
<dbReference type="Proteomes" id="UP001174694">
    <property type="component" value="Unassembled WGS sequence"/>
</dbReference>
<feature type="transmembrane region" description="Helical" evidence="7">
    <location>
        <begin position="130"/>
        <end position="152"/>
    </location>
</feature>
<evidence type="ECO:0000259" key="8">
    <source>
        <dbReference type="PROSITE" id="PS50850"/>
    </source>
</evidence>
<comment type="similarity">
    <text evidence="6">Belongs to the major facilitator superfamily. Allantoate permease family.</text>
</comment>
<proteinExistence type="inferred from homology"/>
<keyword evidence="5 7" id="KW-0472">Membrane</keyword>
<dbReference type="Gene3D" id="1.20.1250.20">
    <property type="entry name" value="MFS general substrate transporter like domains"/>
    <property type="match status" value="2"/>
</dbReference>
<dbReference type="InterPro" id="IPR011701">
    <property type="entry name" value="MFS"/>
</dbReference>